<comment type="caution">
    <text evidence="2">The sequence shown here is derived from an EMBL/GenBank/DDBJ whole genome shotgun (WGS) entry which is preliminary data.</text>
</comment>
<dbReference type="Proteomes" id="UP000314294">
    <property type="component" value="Unassembled WGS sequence"/>
</dbReference>
<dbReference type="EMBL" id="SRLO01000220">
    <property type="protein sequence ID" value="TNN66354.1"/>
    <property type="molecule type" value="Genomic_DNA"/>
</dbReference>
<feature type="compositionally biased region" description="Basic and acidic residues" evidence="1">
    <location>
        <begin position="68"/>
        <end position="83"/>
    </location>
</feature>
<proteinExistence type="predicted"/>
<accession>A0A4Z2HN29</accession>
<organism evidence="2 3">
    <name type="scientific">Liparis tanakae</name>
    <name type="common">Tanaka's snailfish</name>
    <dbReference type="NCBI Taxonomy" id="230148"/>
    <lineage>
        <taxon>Eukaryota</taxon>
        <taxon>Metazoa</taxon>
        <taxon>Chordata</taxon>
        <taxon>Craniata</taxon>
        <taxon>Vertebrata</taxon>
        <taxon>Euteleostomi</taxon>
        <taxon>Actinopterygii</taxon>
        <taxon>Neopterygii</taxon>
        <taxon>Teleostei</taxon>
        <taxon>Neoteleostei</taxon>
        <taxon>Acanthomorphata</taxon>
        <taxon>Eupercaria</taxon>
        <taxon>Perciformes</taxon>
        <taxon>Cottioidei</taxon>
        <taxon>Cottales</taxon>
        <taxon>Liparidae</taxon>
        <taxon>Liparis</taxon>
    </lineage>
</organism>
<evidence type="ECO:0000256" key="1">
    <source>
        <dbReference type="SAM" id="MobiDB-lite"/>
    </source>
</evidence>
<dbReference type="AlphaFoldDB" id="A0A4Z2HN29"/>
<protein>
    <submittedName>
        <fullName evidence="2">Uncharacterized protein</fullName>
    </submittedName>
</protein>
<gene>
    <name evidence="2" type="ORF">EYF80_023393</name>
</gene>
<sequence length="83" mass="9142">MSCNIHVLKSTDEETNGLKRQNQYAIVSRFSSVSASVPCMRLCVVNSGAVIPLVLAHWAGQCVNGRPDNARADKRPQSHRLDH</sequence>
<evidence type="ECO:0000313" key="2">
    <source>
        <dbReference type="EMBL" id="TNN66354.1"/>
    </source>
</evidence>
<reference evidence="2 3" key="1">
    <citation type="submission" date="2019-03" db="EMBL/GenBank/DDBJ databases">
        <title>First draft genome of Liparis tanakae, snailfish: a comprehensive survey of snailfish specific genes.</title>
        <authorList>
            <person name="Kim W."/>
            <person name="Song I."/>
            <person name="Jeong J.-H."/>
            <person name="Kim D."/>
            <person name="Kim S."/>
            <person name="Ryu S."/>
            <person name="Song J.Y."/>
            <person name="Lee S.K."/>
        </authorList>
    </citation>
    <scope>NUCLEOTIDE SEQUENCE [LARGE SCALE GENOMIC DNA]</scope>
    <source>
        <tissue evidence="2">Muscle</tissue>
    </source>
</reference>
<feature type="region of interest" description="Disordered" evidence="1">
    <location>
        <begin position="64"/>
        <end position="83"/>
    </location>
</feature>
<evidence type="ECO:0000313" key="3">
    <source>
        <dbReference type="Proteomes" id="UP000314294"/>
    </source>
</evidence>
<keyword evidence="3" id="KW-1185">Reference proteome</keyword>
<name>A0A4Z2HN29_9TELE</name>